<keyword evidence="1" id="KW-0472">Membrane</keyword>
<protein>
    <submittedName>
        <fullName evidence="3">Uncharacterized protein</fullName>
    </submittedName>
</protein>
<keyword evidence="1" id="KW-0812">Transmembrane</keyword>
<reference evidence="3 4" key="2">
    <citation type="submission" date="2017-04" db="EMBL/GenBank/DDBJ databases">
        <title>CpG methylation of centromeres and impact of large insertions on vertebrate speciation.</title>
        <authorList>
            <person name="Ichikawa K."/>
            <person name="Yoshimura J."/>
            <person name="Morishita S."/>
        </authorList>
    </citation>
    <scope>NUCLEOTIDE SEQUENCE</scope>
    <source>
        <strain evidence="3 4">HSOK</strain>
    </source>
</reference>
<reference key="1">
    <citation type="journal article" date="2007" name="Nature">
        <title>The medaka draft genome and insights into vertebrate genome evolution.</title>
        <authorList>
            <person name="Kasahara M."/>
            <person name="Naruse K."/>
            <person name="Sasaki S."/>
            <person name="Nakatani Y."/>
            <person name="Qu W."/>
            <person name="Ahsan B."/>
            <person name="Yamada T."/>
            <person name="Nagayasu Y."/>
            <person name="Doi K."/>
            <person name="Kasai Y."/>
            <person name="Jindo T."/>
            <person name="Kobayashi D."/>
            <person name="Shimada A."/>
            <person name="Toyoda A."/>
            <person name="Kuroki Y."/>
            <person name="Fujiyama A."/>
            <person name="Sasaki T."/>
            <person name="Shimizu A."/>
            <person name="Asakawa S."/>
            <person name="Shimizu N."/>
            <person name="Hashimoto S."/>
            <person name="Yang J."/>
            <person name="Lee Y."/>
            <person name="Matsushima K."/>
            <person name="Sugano S."/>
            <person name="Sakaizumi M."/>
            <person name="Narita T."/>
            <person name="Ohishi K."/>
            <person name="Haga S."/>
            <person name="Ohta F."/>
            <person name="Nomoto H."/>
            <person name="Nogata K."/>
            <person name="Morishita T."/>
            <person name="Endo T."/>
            <person name="Shin-I T."/>
            <person name="Takeda H."/>
            <person name="Morishita S."/>
            <person name="Kohara Y."/>
        </authorList>
    </citation>
    <scope>NUCLEOTIDE SEQUENCE [LARGE SCALE GENOMIC DNA]</scope>
    <source>
        <strain>Hd-rR</strain>
    </source>
</reference>
<dbReference type="Ensembl" id="ENSORLT00015021836.1">
    <property type="protein sequence ID" value="ENSORLP00015030881.1"/>
    <property type="gene ID" value="ENSORLG00015014826.1"/>
</dbReference>
<name>A0A3P9JFU8_ORYLA</name>
<organism evidence="3 4">
    <name type="scientific">Oryzias latipes</name>
    <name type="common">Japanese rice fish</name>
    <name type="synonym">Japanese killifish</name>
    <dbReference type="NCBI Taxonomy" id="8090"/>
    <lineage>
        <taxon>Eukaryota</taxon>
        <taxon>Metazoa</taxon>
        <taxon>Chordata</taxon>
        <taxon>Craniata</taxon>
        <taxon>Vertebrata</taxon>
        <taxon>Euteleostomi</taxon>
        <taxon>Actinopterygii</taxon>
        <taxon>Neopterygii</taxon>
        <taxon>Teleostei</taxon>
        <taxon>Neoteleostei</taxon>
        <taxon>Acanthomorphata</taxon>
        <taxon>Ovalentaria</taxon>
        <taxon>Atherinomorphae</taxon>
        <taxon>Beloniformes</taxon>
        <taxon>Adrianichthyidae</taxon>
        <taxon>Oryziinae</taxon>
        <taxon>Oryzias</taxon>
    </lineage>
</organism>
<feature type="chain" id="PRO_5018004143" evidence="2">
    <location>
        <begin position="19"/>
        <end position="144"/>
    </location>
</feature>
<feature type="transmembrane region" description="Helical" evidence="1">
    <location>
        <begin position="60"/>
        <end position="79"/>
    </location>
</feature>
<dbReference type="AlphaFoldDB" id="A0A3P9JFU8"/>
<evidence type="ECO:0000313" key="3">
    <source>
        <dbReference type="Ensembl" id="ENSORLP00015030881.1"/>
    </source>
</evidence>
<keyword evidence="2" id="KW-0732">Signal</keyword>
<keyword evidence="1" id="KW-1133">Transmembrane helix</keyword>
<reference evidence="3" key="4">
    <citation type="submission" date="2025-09" db="UniProtKB">
        <authorList>
            <consortium name="Ensembl"/>
        </authorList>
    </citation>
    <scope>IDENTIFICATION</scope>
    <source>
        <strain evidence="3">HSOK</strain>
    </source>
</reference>
<feature type="signal peptide" evidence="2">
    <location>
        <begin position="1"/>
        <end position="18"/>
    </location>
</feature>
<dbReference type="Proteomes" id="UP000265200">
    <property type="component" value="Chromosome 17"/>
</dbReference>
<accession>A0A3P9JFU8</accession>
<reference evidence="3" key="3">
    <citation type="submission" date="2025-08" db="UniProtKB">
        <authorList>
            <consortium name="Ensembl"/>
        </authorList>
    </citation>
    <scope>IDENTIFICATION</scope>
    <source>
        <strain evidence="3">HSOK</strain>
    </source>
</reference>
<evidence type="ECO:0000313" key="4">
    <source>
        <dbReference type="Proteomes" id="UP000265200"/>
    </source>
</evidence>
<proteinExistence type="predicted"/>
<evidence type="ECO:0000256" key="1">
    <source>
        <dbReference type="SAM" id="Phobius"/>
    </source>
</evidence>
<evidence type="ECO:0000256" key="2">
    <source>
        <dbReference type="SAM" id="SignalP"/>
    </source>
</evidence>
<sequence length="144" mass="16249">MNRTLLFFLLARCQQILKDTDFNTSHHQINRTISKTTVSSLSNSTPVFSTTTSRATYDNAYFYIVFVMVFYSVLALTLFKCFAGSDEAKKDPHEEYTGSGQTSTQTFNAGHMAENHTWLRSHGLPTPGIAQIHNNSRLNGLSYR</sequence>